<dbReference type="PROSITE" id="PS51316">
    <property type="entry name" value="ODV"/>
    <property type="match status" value="1"/>
</dbReference>
<dbReference type="Proteomes" id="UP001266305">
    <property type="component" value="Unassembled WGS sequence"/>
</dbReference>
<dbReference type="EMBL" id="JASSZA010000006">
    <property type="protein sequence ID" value="KAK2109299.1"/>
    <property type="molecule type" value="Genomic_DNA"/>
</dbReference>
<name>A0ABQ9VKA0_SAGOE</name>
<dbReference type="InterPro" id="IPR055306">
    <property type="entry name" value="NBPF"/>
</dbReference>
<comment type="caution">
    <text evidence="4">The sequence shown here is derived from an EMBL/GenBank/DDBJ whole genome shotgun (WGS) entry which is preliminary data.</text>
</comment>
<proteinExistence type="inferred from homology"/>
<evidence type="ECO:0000313" key="5">
    <source>
        <dbReference type="Proteomes" id="UP001266305"/>
    </source>
</evidence>
<comment type="similarity">
    <text evidence="2">Belongs to the NBPF family.</text>
</comment>
<evidence type="ECO:0000256" key="2">
    <source>
        <dbReference type="ARBA" id="ARBA00038417"/>
    </source>
</evidence>
<dbReference type="PANTHER" id="PTHR14199:SF29">
    <property type="entry name" value="NEUROBLASTOMA BREAKPOINT FAMILY MEMBER 4-RELATED"/>
    <property type="match status" value="1"/>
</dbReference>
<reference evidence="4 5" key="1">
    <citation type="submission" date="2023-05" db="EMBL/GenBank/DDBJ databases">
        <title>B98-5 Cell Line De Novo Hybrid Assembly: An Optical Mapping Approach.</title>
        <authorList>
            <person name="Kananen K."/>
            <person name="Auerbach J.A."/>
            <person name="Kautto E."/>
            <person name="Blachly J.S."/>
        </authorList>
    </citation>
    <scope>NUCLEOTIDE SEQUENCE [LARGE SCALE GENOMIC DNA]</scope>
    <source>
        <strain evidence="4">B95-8</strain>
        <tissue evidence="4">Cell line</tissue>
    </source>
</reference>
<accession>A0ABQ9VKA0</accession>
<protein>
    <recommendedName>
        <fullName evidence="3">Olduvai domain-containing protein</fullName>
    </recommendedName>
</protein>
<dbReference type="SMART" id="SM01148">
    <property type="entry name" value="DUF1220"/>
    <property type="match status" value="1"/>
</dbReference>
<evidence type="ECO:0000313" key="4">
    <source>
        <dbReference type="EMBL" id="KAK2109299.1"/>
    </source>
</evidence>
<gene>
    <name evidence="4" type="ORF">P7K49_014464</name>
</gene>
<keyword evidence="5" id="KW-1185">Reference proteome</keyword>
<dbReference type="Pfam" id="PF06758">
    <property type="entry name" value="Olduvai"/>
    <property type="match status" value="1"/>
</dbReference>
<keyword evidence="1" id="KW-0175">Coiled coil</keyword>
<organism evidence="4 5">
    <name type="scientific">Saguinus oedipus</name>
    <name type="common">Cotton-top tamarin</name>
    <name type="synonym">Oedipomidas oedipus</name>
    <dbReference type="NCBI Taxonomy" id="9490"/>
    <lineage>
        <taxon>Eukaryota</taxon>
        <taxon>Metazoa</taxon>
        <taxon>Chordata</taxon>
        <taxon>Craniata</taxon>
        <taxon>Vertebrata</taxon>
        <taxon>Euteleostomi</taxon>
        <taxon>Mammalia</taxon>
        <taxon>Eutheria</taxon>
        <taxon>Euarchontoglires</taxon>
        <taxon>Primates</taxon>
        <taxon>Haplorrhini</taxon>
        <taxon>Platyrrhini</taxon>
        <taxon>Cebidae</taxon>
        <taxon>Callitrichinae</taxon>
        <taxon>Saguinus</taxon>
    </lineage>
</organism>
<evidence type="ECO:0000256" key="1">
    <source>
        <dbReference type="ARBA" id="ARBA00023054"/>
    </source>
</evidence>
<evidence type="ECO:0000259" key="3">
    <source>
        <dbReference type="PROSITE" id="PS51316"/>
    </source>
</evidence>
<sequence length="205" mass="23354">MLHEEFSQIEELRQFKALAHYQTQQLAKLKHDLQKVRDASCSLNQHFKVHLTPDDPDKSQHQSHQEQLAKGCRLAEHYISKLSPESDKNHEGHTEEEVEKVQKLAASRLSQELLETKKQKAPENYLDEIFWITSVQDDMSYCHQPYSSASSSLENQLTCPALDIASSTQATCTQETWSGDLSHHLSKVQVSQTQLEPSTLVLSCL</sequence>
<dbReference type="InterPro" id="IPR010630">
    <property type="entry name" value="Olduvai_dom"/>
</dbReference>
<feature type="domain" description="Olduvai" evidence="3">
    <location>
        <begin position="88"/>
        <end position="194"/>
    </location>
</feature>
<dbReference type="PANTHER" id="PTHR14199">
    <property type="entry name" value="NEUROBLASTOMA BREAKPOINT FAMILY MEMBER 6-LIKE PROTEIN"/>
    <property type="match status" value="1"/>
</dbReference>